<feature type="repeat" description="ANK" evidence="3">
    <location>
        <begin position="34"/>
        <end position="66"/>
    </location>
</feature>
<evidence type="ECO:0000256" key="2">
    <source>
        <dbReference type="ARBA" id="ARBA00023043"/>
    </source>
</evidence>
<dbReference type="InterPro" id="IPR050889">
    <property type="entry name" value="Dendritic_Spine_Reg/Scaffold"/>
</dbReference>
<dbReference type="PRINTS" id="PR01415">
    <property type="entry name" value="ANKYRIN"/>
</dbReference>
<name>A0A1X7SZB2_AMPQE</name>
<dbReference type="PANTHER" id="PTHR24166">
    <property type="entry name" value="ROLLING PEBBLES, ISOFORM B"/>
    <property type="match status" value="1"/>
</dbReference>
<dbReference type="Pfam" id="PF12796">
    <property type="entry name" value="Ank_2"/>
    <property type="match status" value="1"/>
</dbReference>
<dbReference type="EnsemblMetazoa" id="Aqu2.1.07514_001">
    <property type="protein sequence ID" value="Aqu2.1.07514_001"/>
    <property type="gene ID" value="Aqu2.1.07514"/>
</dbReference>
<dbReference type="InterPro" id="IPR002110">
    <property type="entry name" value="Ankyrin_rpt"/>
</dbReference>
<dbReference type="SUPFAM" id="SSF48403">
    <property type="entry name" value="Ankyrin repeat"/>
    <property type="match status" value="1"/>
</dbReference>
<evidence type="ECO:0000256" key="3">
    <source>
        <dbReference type="PROSITE-ProRule" id="PRU00023"/>
    </source>
</evidence>
<sequence length="71" mass="7314">DGDTALIAAARGGNCDVVELLLKKRADPSHSNYAGYTALIVAAVGGHYDIVELLLNDGADQSSPADNVSIM</sequence>
<proteinExistence type="predicted"/>
<dbReference type="PROSITE" id="PS50297">
    <property type="entry name" value="ANK_REP_REGION"/>
    <property type="match status" value="2"/>
</dbReference>
<keyword evidence="2 3" id="KW-0040">ANK repeat</keyword>
<dbReference type="AlphaFoldDB" id="A0A1X7SZB2"/>
<dbReference type="SMART" id="SM00248">
    <property type="entry name" value="ANK"/>
    <property type="match status" value="2"/>
</dbReference>
<reference evidence="4" key="1">
    <citation type="submission" date="2017-05" db="UniProtKB">
        <authorList>
            <consortium name="EnsemblMetazoa"/>
        </authorList>
    </citation>
    <scope>IDENTIFICATION</scope>
</reference>
<accession>A0A1X7SZB2</accession>
<evidence type="ECO:0000313" key="4">
    <source>
        <dbReference type="EnsemblMetazoa" id="Aqu2.1.07514_001"/>
    </source>
</evidence>
<dbReference type="PROSITE" id="PS50088">
    <property type="entry name" value="ANK_REPEAT"/>
    <property type="match status" value="2"/>
</dbReference>
<feature type="repeat" description="ANK" evidence="3">
    <location>
        <begin position="1"/>
        <end position="33"/>
    </location>
</feature>
<dbReference type="PANTHER" id="PTHR24166:SF48">
    <property type="entry name" value="PROTEIN VAPYRIN"/>
    <property type="match status" value="1"/>
</dbReference>
<dbReference type="InParanoid" id="A0A1X7SZB2"/>
<protein>
    <submittedName>
        <fullName evidence="4">Uncharacterized protein</fullName>
    </submittedName>
</protein>
<keyword evidence="1" id="KW-0677">Repeat</keyword>
<organism evidence="4">
    <name type="scientific">Amphimedon queenslandica</name>
    <name type="common">Sponge</name>
    <dbReference type="NCBI Taxonomy" id="400682"/>
    <lineage>
        <taxon>Eukaryota</taxon>
        <taxon>Metazoa</taxon>
        <taxon>Porifera</taxon>
        <taxon>Demospongiae</taxon>
        <taxon>Heteroscleromorpha</taxon>
        <taxon>Haplosclerida</taxon>
        <taxon>Niphatidae</taxon>
        <taxon>Amphimedon</taxon>
    </lineage>
</organism>
<dbReference type="Gene3D" id="1.25.40.20">
    <property type="entry name" value="Ankyrin repeat-containing domain"/>
    <property type="match status" value="1"/>
</dbReference>
<dbReference type="InterPro" id="IPR036770">
    <property type="entry name" value="Ankyrin_rpt-contain_sf"/>
</dbReference>
<evidence type="ECO:0000256" key="1">
    <source>
        <dbReference type="ARBA" id="ARBA00022737"/>
    </source>
</evidence>